<dbReference type="InterPro" id="IPR002495">
    <property type="entry name" value="Glyco_trans_8"/>
</dbReference>
<keyword evidence="3" id="KW-0479">Metal-binding</keyword>
<dbReference type="Proteomes" id="UP000198806">
    <property type="component" value="Unassembled WGS sequence"/>
</dbReference>
<keyword evidence="1" id="KW-0328">Glycosyltransferase</keyword>
<dbReference type="RefSeq" id="WP_091683727.1">
    <property type="nucleotide sequence ID" value="NZ_BAABFM010000003.1"/>
</dbReference>
<dbReference type="Gene3D" id="3.90.550.10">
    <property type="entry name" value="Spore Coat Polysaccharide Biosynthesis Protein SpsA, Chain A"/>
    <property type="match status" value="1"/>
</dbReference>
<dbReference type="AlphaFoldDB" id="A0A1I5BTW7"/>
<name>A0A1I5BTW7_9FIRM</name>
<organism evidence="4 5">
    <name type="scientific">Anaerocolumna aminovalerica</name>
    <dbReference type="NCBI Taxonomy" id="1527"/>
    <lineage>
        <taxon>Bacteria</taxon>
        <taxon>Bacillati</taxon>
        <taxon>Bacillota</taxon>
        <taxon>Clostridia</taxon>
        <taxon>Lachnospirales</taxon>
        <taxon>Lachnospiraceae</taxon>
        <taxon>Anaerocolumna</taxon>
    </lineage>
</organism>
<dbReference type="PANTHER" id="PTHR13778">
    <property type="entry name" value="GLYCOSYLTRANSFERASE 8 DOMAIN-CONTAINING PROTEIN"/>
    <property type="match status" value="1"/>
</dbReference>
<evidence type="ECO:0000313" key="4">
    <source>
        <dbReference type="EMBL" id="SFN78150.1"/>
    </source>
</evidence>
<dbReference type="GO" id="GO:0016757">
    <property type="term" value="F:glycosyltransferase activity"/>
    <property type="evidence" value="ECO:0007669"/>
    <property type="project" value="UniProtKB-KW"/>
</dbReference>
<keyword evidence="2 4" id="KW-0808">Transferase</keyword>
<sequence length="273" mass="31826">MKNDRINLLVTFDKNYIKPFQTMLKSLLSNNPRETIQVWLLHSGIPQKDLQTLVEYCNLHCVSLTPLKVDREIFQNAPISKRYPQEMYYRLLAPHLLPMSIEKILYLDPDILVINPLRPLWNVELNGCAFAAASHTGITDMINGINRVRLGTEHDYYNSGVMLMDLTKARAIVKRDEIFQCVSEHEAELLLPDQDVFNFLYGFQTLPVDDAIWNYDARYYSNYLIRSGGVYNLDWVIQNTAILHFCGKRKPWVTSYSHRFAALYKHYMQAATR</sequence>
<dbReference type="EMBL" id="FOWD01000001">
    <property type="protein sequence ID" value="SFN78150.1"/>
    <property type="molecule type" value="Genomic_DNA"/>
</dbReference>
<proteinExistence type="predicted"/>
<dbReference type="STRING" id="1527.SAMN04489757_101217"/>
<dbReference type="OrthoDB" id="9798746at2"/>
<keyword evidence="5" id="KW-1185">Reference proteome</keyword>
<dbReference type="PANTHER" id="PTHR13778:SF47">
    <property type="entry name" value="LIPOPOLYSACCHARIDE 1,3-GALACTOSYLTRANSFERASE"/>
    <property type="match status" value="1"/>
</dbReference>
<gene>
    <name evidence="4" type="ORF">SAMN04489757_101217</name>
</gene>
<reference evidence="4 5" key="1">
    <citation type="submission" date="2016-10" db="EMBL/GenBank/DDBJ databases">
        <authorList>
            <person name="de Groot N.N."/>
        </authorList>
    </citation>
    <scope>NUCLEOTIDE SEQUENCE [LARGE SCALE GENOMIC DNA]</scope>
    <source>
        <strain evidence="4 5">DSM 1283</strain>
    </source>
</reference>
<evidence type="ECO:0000313" key="5">
    <source>
        <dbReference type="Proteomes" id="UP000198806"/>
    </source>
</evidence>
<accession>A0A1I5BTW7</accession>
<dbReference type="GO" id="GO:0046872">
    <property type="term" value="F:metal ion binding"/>
    <property type="evidence" value="ECO:0007669"/>
    <property type="project" value="UniProtKB-KW"/>
</dbReference>
<dbReference type="InterPro" id="IPR029044">
    <property type="entry name" value="Nucleotide-diphossugar_trans"/>
</dbReference>
<evidence type="ECO:0000256" key="2">
    <source>
        <dbReference type="ARBA" id="ARBA00022679"/>
    </source>
</evidence>
<dbReference type="CDD" id="cd04194">
    <property type="entry name" value="GT8_A4GalT_like"/>
    <property type="match status" value="1"/>
</dbReference>
<dbReference type="InterPro" id="IPR050748">
    <property type="entry name" value="Glycosyltrans_8_dom-fam"/>
</dbReference>
<protein>
    <submittedName>
        <fullName evidence="4">Lipopolysaccharide biosynthesis protein, LPS:glycosyltransferase</fullName>
    </submittedName>
</protein>
<dbReference type="Pfam" id="PF01501">
    <property type="entry name" value="Glyco_transf_8"/>
    <property type="match status" value="1"/>
</dbReference>
<evidence type="ECO:0000256" key="3">
    <source>
        <dbReference type="ARBA" id="ARBA00022723"/>
    </source>
</evidence>
<evidence type="ECO:0000256" key="1">
    <source>
        <dbReference type="ARBA" id="ARBA00022676"/>
    </source>
</evidence>
<dbReference type="SUPFAM" id="SSF53448">
    <property type="entry name" value="Nucleotide-diphospho-sugar transferases"/>
    <property type="match status" value="1"/>
</dbReference>